<gene>
    <name evidence="1" type="ORF">HJG54_22415</name>
</gene>
<protein>
    <submittedName>
        <fullName evidence="1">DUF3445 domain-containing protein</fullName>
    </submittedName>
</protein>
<dbReference type="InterPro" id="IPR021848">
    <property type="entry name" value="HODM_asu-like"/>
</dbReference>
<name>A0AA96WY16_9CYAN</name>
<dbReference type="EMBL" id="CP053586">
    <property type="protein sequence ID" value="WNZ26742.1"/>
    <property type="molecule type" value="Genomic_DNA"/>
</dbReference>
<dbReference type="Pfam" id="PF11927">
    <property type="entry name" value="HODM_asu-like"/>
    <property type="match status" value="1"/>
</dbReference>
<organism evidence="1">
    <name type="scientific">Leptolyngbya sp. NK1-12</name>
    <dbReference type="NCBI Taxonomy" id="2547451"/>
    <lineage>
        <taxon>Bacteria</taxon>
        <taxon>Bacillati</taxon>
        <taxon>Cyanobacteriota</taxon>
        <taxon>Cyanophyceae</taxon>
        <taxon>Leptolyngbyales</taxon>
        <taxon>Leptolyngbyaceae</taxon>
        <taxon>Leptolyngbya group</taxon>
        <taxon>Leptolyngbya</taxon>
    </lineage>
</organism>
<reference evidence="1" key="1">
    <citation type="submission" date="2020-05" db="EMBL/GenBank/DDBJ databases">
        <authorList>
            <person name="Zhu T."/>
            <person name="Keshari N."/>
            <person name="Lu X."/>
        </authorList>
    </citation>
    <scope>NUCLEOTIDE SEQUENCE</scope>
    <source>
        <strain evidence="1">NK1-12</strain>
    </source>
</reference>
<dbReference type="AlphaFoldDB" id="A0AA96WY16"/>
<proteinExistence type="predicted"/>
<accession>A0AA96WY16</accession>
<sequence>MGLQPLRLEDWIELGPDWAEQLQQKDELLTQCYSEVFASLPGSEAAQQEVLDLLVTHLLQYFPQHYQQQDDWLINTSTGQRWRCSEFADQPLDLAGRLVQEDLCLLLPSEAGYQLAAASVCFPSRWSMPEKLGCPVAEIHQPVPGYDRKLARPVNQVFQRLQPAYPGYRFNWSIVDSPALFLPPTIHSTENSALIHPTITAENAGEQLWLRIERQTLRRLSVSDGILFTIHTSIYPLVEIVAYPTVAGNLAAILRQMPSEMQQYKSILPFRDVLLNYLESISF</sequence>
<evidence type="ECO:0000313" key="1">
    <source>
        <dbReference type="EMBL" id="WNZ26742.1"/>
    </source>
</evidence>